<comment type="caution">
    <text evidence="6">The sequence shown here is derived from an EMBL/GenBank/DDBJ whole genome shotgun (WGS) entry which is preliminary data.</text>
</comment>
<dbReference type="InterPro" id="IPR036390">
    <property type="entry name" value="WH_DNA-bd_sf"/>
</dbReference>
<dbReference type="Pfam" id="PF07702">
    <property type="entry name" value="UTRA"/>
    <property type="match status" value="1"/>
</dbReference>
<keyword evidence="2" id="KW-0238">DNA-binding</keyword>
<organism evidence="6 7">
    <name type="scientific">Conexibacter stalactiti</name>
    <dbReference type="NCBI Taxonomy" id="1940611"/>
    <lineage>
        <taxon>Bacteria</taxon>
        <taxon>Bacillati</taxon>
        <taxon>Actinomycetota</taxon>
        <taxon>Thermoleophilia</taxon>
        <taxon>Solirubrobacterales</taxon>
        <taxon>Conexibacteraceae</taxon>
        <taxon>Conexibacter</taxon>
    </lineage>
</organism>
<keyword evidence="1" id="KW-0805">Transcription regulation</keyword>
<evidence type="ECO:0000259" key="5">
    <source>
        <dbReference type="PROSITE" id="PS50949"/>
    </source>
</evidence>
<feature type="domain" description="HTH gntR-type" evidence="5">
    <location>
        <begin position="22"/>
        <end position="88"/>
    </location>
</feature>
<dbReference type="SUPFAM" id="SSF64288">
    <property type="entry name" value="Chorismate lyase-like"/>
    <property type="match status" value="1"/>
</dbReference>
<dbReference type="PROSITE" id="PS50949">
    <property type="entry name" value="HTH_GNTR"/>
    <property type="match status" value="1"/>
</dbReference>
<dbReference type="CDD" id="cd07377">
    <property type="entry name" value="WHTH_GntR"/>
    <property type="match status" value="1"/>
</dbReference>
<dbReference type="SMART" id="SM00345">
    <property type="entry name" value="HTH_GNTR"/>
    <property type="match status" value="1"/>
</dbReference>
<keyword evidence="3" id="KW-0804">Transcription</keyword>
<protein>
    <submittedName>
        <fullName evidence="6">GntR family transcriptional regulator</fullName>
    </submittedName>
</protein>
<dbReference type="Pfam" id="PF00392">
    <property type="entry name" value="GntR"/>
    <property type="match status" value="1"/>
</dbReference>
<dbReference type="SMART" id="SM00866">
    <property type="entry name" value="UTRA"/>
    <property type="match status" value="1"/>
</dbReference>
<dbReference type="RefSeq" id="WP_318597876.1">
    <property type="nucleotide sequence ID" value="NZ_JAWSTH010000035.1"/>
</dbReference>
<dbReference type="InterPro" id="IPR028978">
    <property type="entry name" value="Chorismate_lyase_/UTRA_dom_sf"/>
</dbReference>
<proteinExistence type="predicted"/>
<dbReference type="InterPro" id="IPR036388">
    <property type="entry name" value="WH-like_DNA-bd_sf"/>
</dbReference>
<dbReference type="SUPFAM" id="SSF46785">
    <property type="entry name" value="Winged helix' DNA-binding domain"/>
    <property type="match status" value="1"/>
</dbReference>
<reference evidence="7" key="1">
    <citation type="submission" date="2023-07" db="EMBL/GenBank/DDBJ databases">
        <title>Conexibacter stalactiti sp. nov., isolated from stalactites in a lava cave and emended description of the genus Conexibacter.</title>
        <authorList>
            <person name="Lee S.D."/>
        </authorList>
    </citation>
    <scope>NUCLEOTIDE SEQUENCE [LARGE SCALE GENOMIC DNA]</scope>
    <source>
        <strain evidence="7">KCTC 39840</strain>
    </source>
</reference>
<dbReference type="EMBL" id="JAWSTH010000035">
    <property type="protein sequence ID" value="MDW5595539.1"/>
    <property type="molecule type" value="Genomic_DNA"/>
</dbReference>
<feature type="region of interest" description="Disordered" evidence="4">
    <location>
        <begin position="1"/>
        <end position="23"/>
    </location>
</feature>
<evidence type="ECO:0000256" key="4">
    <source>
        <dbReference type="SAM" id="MobiDB-lite"/>
    </source>
</evidence>
<evidence type="ECO:0000313" key="7">
    <source>
        <dbReference type="Proteomes" id="UP001284601"/>
    </source>
</evidence>
<gene>
    <name evidence="6" type="ORF">R7226_14410</name>
</gene>
<dbReference type="InterPro" id="IPR011663">
    <property type="entry name" value="UTRA"/>
</dbReference>
<dbReference type="PRINTS" id="PR00035">
    <property type="entry name" value="HTHGNTR"/>
</dbReference>
<keyword evidence="7" id="KW-1185">Reference proteome</keyword>
<dbReference type="Gene3D" id="3.40.1410.10">
    <property type="entry name" value="Chorismate lyase-like"/>
    <property type="match status" value="1"/>
</dbReference>
<evidence type="ECO:0000256" key="2">
    <source>
        <dbReference type="ARBA" id="ARBA00023125"/>
    </source>
</evidence>
<accession>A0ABU4HQP0</accession>
<dbReference type="PANTHER" id="PTHR44846">
    <property type="entry name" value="MANNOSYL-D-GLYCERATE TRANSPORT/METABOLISM SYSTEM REPRESSOR MNGR-RELATED"/>
    <property type="match status" value="1"/>
</dbReference>
<dbReference type="InterPro" id="IPR000524">
    <property type="entry name" value="Tscrpt_reg_HTH_GntR"/>
</dbReference>
<evidence type="ECO:0000256" key="1">
    <source>
        <dbReference type="ARBA" id="ARBA00023015"/>
    </source>
</evidence>
<evidence type="ECO:0000313" key="6">
    <source>
        <dbReference type="EMBL" id="MDW5595539.1"/>
    </source>
</evidence>
<sequence length="254" mass="28008">MEGSRRRAQADASTLGPLVGSRPKGEQLRRALEQLMAGLGPGALLPSERILAERFEVARMTVRRELDRLCADGLAYRVERQGTFVADPRIVQTDSLSSFSEDIVARGMTPGGYVLAQELLDADDAIAAALERPPGIPVVLIHRVRTADGVPLAVEWVYLPAEDFPRLESAALDDRSLYGLLRQRYGVTFGEASQRASAVALTGDEAALLQTEPGAPAFLFRRVTRRHSGRVIESARSLYRGDRYEIDMHQRPRD</sequence>
<dbReference type="InterPro" id="IPR050679">
    <property type="entry name" value="Bact_HTH_transcr_reg"/>
</dbReference>
<dbReference type="PANTHER" id="PTHR44846:SF1">
    <property type="entry name" value="MANNOSYL-D-GLYCERATE TRANSPORT_METABOLISM SYSTEM REPRESSOR MNGR-RELATED"/>
    <property type="match status" value="1"/>
</dbReference>
<evidence type="ECO:0000256" key="3">
    <source>
        <dbReference type="ARBA" id="ARBA00023163"/>
    </source>
</evidence>
<dbReference type="Proteomes" id="UP001284601">
    <property type="component" value="Unassembled WGS sequence"/>
</dbReference>
<name>A0ABU4HQP0_9ACTN</name>
<dbReference type="Gene3D" id="1.10.10.10">
    <property type="entry name" value="Winged helix-like DNA-binding domain superfamily/Winged helix DNA-binding domain"/>
    <property type="match status" value="1"/>
</dbReference>